<dbReference type="Pfam" id="PF08310">
    <property type="entry name" value="LGFP"/>
    <property type="match status" value="2"/>
</dbReference>
<feature type="compositionally biased region" description="Low complexity" evidence="1">
    <location>
        <begin position="34"/>
        <end position="82"/>
    </location>
</feature>
<feature type="region of interest" description="Disordered" evidence="1">
    <location>
        <begin position="29"/>
        <end position="95"/>
    </location>
</feature>
<protein>
    <submittedName>
        <fullName evidence="2">Esterase</fullName>
    </submittedName>
</protein>
<feature type="compositionally biased region" description="Polar residues" evidence="1">
    <location>
        <begin position="84"/>
        <end position="95"/>
    </location>
</feature>
<dbReference type="InterPro" id="IPR013207">
    <property type="entry name" value="LGFP"/>
</dbReference>
<evidence type="ECO:0000313" key="3">
    <source>
        <dbReference type="Proteomes" id="UP001551695"/>
    </source>
</evidence>
<comment type="caution">
    <text evidence="2">The sequence shown here is derived from an EMBL/GenBank/DDBJ whole genome shotgun (WGS) entry which is preliminary data.</text>
</comment>
<keyword evidence="3" id="KW-1185">Reference proteome</keyword>
<dbReference type="Proteomes" id="UP001551695">
    <property type="component" value="Unassembled WGS sequence"/>
</dbReference>
<accession>A0ABV3FUU0</accession>
<organism evidence="2 3">
    <name type="scientific">Nocardia aurea</name>
    <dbReference type="NCBI Taxonomy" id="2144174"/>
    <lineage>
        <taxon>Bacteria</taxon>
        <taxon>Bacillati</taxon>
        <taxon>Actinomycetota</taxon>
        <taxon>Actinomycetes</taxon>
        <taxon>Mycobacteriales</taxon>
        <taxon>Nocardiaceae</taxon>
        <taxon>Nocardia</taxon>
    </lineage>
</organism>
<reference evidence="2 3" key="1">
    <citation type="submission" date="2024-06" db="EMBL/GenBank/DDBJ databases">
        <title>The Natural Products Discovery Center: Release of the First 8490 Sequenced Strains for Exploring Actinobacteria Biosynthetic Diversity.</title>
        <authorList>
            <person name="Kalkreuter E."/>
            <person name="Kautsar S.A."/>
            <person name="Yang D."/>
            <person name="Bader C.D."/>
            <person name="Teijaro C.N."/>
            <person name="Fluegel L."/>
            <person name="Davis C.M."/>
            <person name="Simpson J.R."/>
            <person name="Lauterbach L."/>
            <person name="Steele A.D."/>
            <person name="Gui C."/>
            <person name="Meng S."/>
            <person name="Li G."/>
            <person name="Viehrig K."/>
            <person name="Ye F."/>
            <person name="Su P."/>
            <person name="Kiefer A.F."/>
            <person name="Nichols A."/>
            <person name="Cepeda A.J."/>
            <person name="Yan W."/>
            <person name="Fan B."/>
            <person name="Jiang Y."/>
            <person name="Adhikari A."/>
            <person name="Zheng C.-J."/>
            <person name="Schuster L."/>
            <person name="Cowan T.M."/>
            <person name="Smanski M.J."/>
            <person name="Chevrette M.G."/>
            <person name="De Carvalho L.P.S."/>
            <person name="Shen B."/>
        </authorList>
    </citation>
    <scope>NUCLEOTIDE SEQUENCE [LARGE SCALE GENOMIC DNA]</scope>
    <source>
        <strain evidence="2 3">NPDC050403</strain>
    </source>
</reference>
<sequence>MHHFARRTAGYTTALMAAALLLTTGCGDDDDDSNSAASTTAPAAATTTTVRATTTSSESSETARSAESATATTGADSTGESTEQTKIPTQGGTEVTVSGDIYEKYVAAGGPTGPLGAPMEAQENGPDDGEYQDFVGGTIYEANEGDPHIVWGEIRTAWEGNGGANGTLGYPTSDETDIPGGKQSTFTGGTITWVDGQITVTPK</sequence>
<dbReference type="PROSITE" id="PS51257">
    <property type="entry name" value="PROKAR_LIPOPROTEIN"/>
    <property type="match status" value="1"/>
</dbReference>
<dbReference type="RefSeq" id="WP_355082766.1">
    <property type="nucleotide sequence ID" value="NZ_JBEXKW010000001.1"/>
</dbReference>
<evidence type="ECO:0000256" key="1">
    <source>
        <dbReference type="SAM" id="MobiDB-lite"/>
    </source>
</evidence>
<proteinExistence type="predicted"/>
<evidence type="ECO:0000313" key="2">
    <source>
        <dbReference type="EMBL" id="MEV0709194.1"/>
    </source>
</evidence>
<name>A0ABV3FUU0_9NOCA</name>
<gene>
    <name evidence="2" type="ORF">AB0I48_16665</name>
</gene>
<dbReference type="EMBL" id="JBFAKC010000006">
    <property type="protein sequence ID" value="MEV0709194.1"/>
    <property type="molecule type" value="Genomic_DNA"/>
</dbReference>